<accession>A0A8J4Z555</accession>
<sequence>MLCFITAIRDPDGNIYMREFNGGFLCGGFEKWAKPSLRKNYQHVSHNLETVFLLVMSEESRNEFHCAMVHGKEGAYQDRELLEDWDHFFVMLKEMLFRVPVMKNAVLGRLYNTSCAFSADHRWILGMVPELTNYFVVAGLRSGGSSAAGGIGSMIAEWIVSGTPNMDAYDLDILRFLPAHNNGKFLLDRVREVPGIHYSIAYPFADFTTGRCLRMSPIFPRLKAAGAVFGQVMGYERPSYFIHKSSSDSEGTAEHAATWRRQQKVFNSLRDVPAPGAVGFRGLTEVVQSKGNEVVRALQFLCSNDVDIPVGNIIHTGMQNAYGGYENDCSLARTAPNQ</sequence>
<feature type="domain" description="FAD dependent oxidoreductase central" evidence="2">
    <location>
        <begin position="162"/>
        <end position="216"/>
    </location>
</feature>
<name>A0A8J4Z555_CHIOP</name>
<dbReference type="Gene3D" id="3.30.9.10">
    <property type="entry name" value="D-Amino Acid Oxidase, subunit A, domain 2"/>
    <property type="match status" value="1"/>
</dbReference>
<dbReference type="AlphaFoldDB" id="A0A8J4Z555"/>
<keyword evidence="4" id="KW-1185">Reference proteome</keyword>
<gene>
    <name evidence="3" type="primary">PDPR_2</name>
    <name evidence="3" type="ORF">GWK47_028113</name>
</gene>
<dbReference type="SUPFAM" id="SSF103025">
    <property type="entry name" value="Folate-binding domain"/>
    <property type="match status" value="1"/>
</dbReference>
<keyword evidence="3" id="KW-0670">Pyruvate</keyword>
<dbReference type="Proteomes" id="UP000770661">
    <property type="component" value="Unassembled WGS sequence"/>
</dbReference>
<dbReference type="InterPro" id="IPR032503">
    <property type="entry name" value="FAO_M"/>
</dbReference>
<evidence type="ECO:0000259" key="2">
    <source>
        <dbReference type="Pfam" id="PF16350"/>
    </source>
</evidence>
<reference evidence="3" key="1">
    <citation type="submission" date="2020-07" db="EMBL/GenBank/DDBJ databases">
        <title>The High-quality genome of the commercially important snow crab, Chionoecetes opilio.</title>
        <authorList>
            <person name="Jeong J.-H."/>
            <person name="Ryu S."/>
        </authorList>
    </citation>
    <scope>NUCLEOTIDE SEQUENCE</scope>
    <source>
        <strain evidence="3">MADBK_172401_WGS</strain>
        <tissue evidence="3">Digestive gland</tissue>
    </source>
</reference>
<evidence type="ECO:0000313" key="3">
    <source>
        <dbReference type="EMBL" id="KAG0730505.1"/>
    </source>
</evidence>
<feature type="domain" description="GCVT N-terminal" evidence="1">
    <location>
        <begin position="220"/>
        <end position="337"/>
    </location>
</feature>
<dbReference type="InterPro" id="IPR027266">
    <property type="entry name" value="TrmE/GcvT-like"/>
</dbReference>
<evidence type="ECO:0000313" key="4">
    <source>
        <dbReference type="Proteomes" id="UP000770661"/>
    </source>
</evidence>
<organism evidence="3 4">
    <name type="scientific">Chionoecetes opilio</name>
    <name type="common">Atlantic snow crab</name>
    <name type="synonym">Cancer opilio</name>
    <dbReference type="NCBI Taxonomy" id="41210"/>
    <lineage>
        <taxon>Eukaryota</taxon>
        <taxon>Metazoa</taxon>
        <taxon>Ecdysozoa</taxon>
        <taxon>Arthropoda</taxon>
        <taxon>Crustacea</taxon>
        <taxon>Multicrustacea</taxon>
        <taxon>Malacostraca</taxon>
        <taxon>Eumalacostraca</taxon>
        <taxon>Eucarida</taxon>
        <taxon>Decapoda</taxon>
        <taxon>Pleocyemata</taxon>
        <taxon>Brachyura</taxon>
        <taxon>Eubrachyura</taxon>
        <taxon>Majoidea</taxon>
        <taxon>Majidae</taxon>
        <taxon>Chionoecetes</taxon>
    </lineage>
</organism>
<dbReference type="PANTHER" id="PTHR13847:SF193">
    <property type="entry name" value="PYRUVATE DEHYDROGENASE PHOSPHATASE REGULATORY SUBUNIT, MITOCHONDRIAL"/>
    <property type="match status" value="1"/>
</dbReference>
<dbReference type="OrthoDB" id="429143at2759"/>
<evidence type="ECO:0000259" key="1">
    <source>
        <dbReference type="Pfam" id="PF01571"/>
    </source>
</evidence>
<protein>
    <submittedName>
        <fullName evidence="3">Pyruvate dehydrogenase phosphatase regulatory subunit, mitochondrial</fullName>
    </submittedName>
</protein>
<proteinExistence type="predicted"/>
<dbReference type="PANTHER" id="PTHR13847">
    <property type="entry name" value="SARCOSINE DEHYDROGENASE-RELATED"/>
    <property type="match status" value="1"/>
</dbReference>
<dbReference type="Gene3D" id="3.30.1360.120">
    <property type="entry name" value="Probable tRNA modification gtpase trme, domain 1"/>
    <property type="match status" value="1"/>
</dbReference>
<dbReference type="Pfam" id="PF16350">
    <property type="entry name" value="FAO_M"/>
    <property type="match status" value="1"/>
</dbReference>
<dbReference type="Gene3D" id="3.30.70.1400">
    <property type="entry name" value="Aminomethyltransferase beta-barrel domains"/>
    <property type="match status" value="1"/>
</dbReference>
<dbReference type="InterPro" id="IPR036188">
    <property type="entry name" value="FAD/NAD-bd_sf"/>
</dbReference>
<dbReference type="Pfam" id="PF01571">
    <property type="entry name" value="GCV_T"/>
    <property type="match status" value="1"/>
</dbReference>
<dbReference type="Gene3D" id="3.50.50.60">
    <property type="entry name" value="FAD/NAD(P)-binding domain"/>
    <property type="match status" value="1"/>
</dbReference>
<dbReference type="EMBL" id="JACEEZ010000139">
    <property type="protein sequence ID" value="KAG0730505.1"/>
    <property type="molecule type" value="Genomic_DNA"/>
</dbReference>
<comment type="caution">
    <text evidence="3">The sequence shown here is derived from an EMBL/GenBank/DDBJ whole genome shotgun (WGS) entry which is preliminary data.</text>
</comment>
<dbReference type="InterPro" id="IPR006222">
    <property type="entry name" value="GCVT_N"/>
</dbReference>
<dbReference type="GO" id="GO:0005759">
    <property type="term" value="C:mitochondrial matrix"/>
    <property type="evidence" value="ECO:0007669"/>
    <property type="project" value="TreeGrafter"/>
</dbReference>